<dbReference type="InterPro" id="IPR003615">
    <property type="entry name" value="HNH_nuc"/>
</dbReference>
<sequence length="146" mass="16358">MPYRPKKPCRYPGCRALVDGGWCAAHQPKREPTRYEAERGSSAQRGYNGRWQKARATFLREHPLCVACLSEGNTTPATVVDHIKAHRLSEALASGDDAAVRLAQSLFWDTSNWQPLCKRHHDVKTATEDGGFGRPREREAADSSRL</sequence>
<dbReference type="EMBL" id="LAQT01000008">
    <property type="protein sequence ID" value="KPC53015.1"/>
    <property type="molecule type" value="Genomic_DNA"/>
</dbReference>
<dbReference type="STRING" id="857265.WG78_11010"/>
<dbReference type="RefSeq" id="WP_053937854.1">
    <property type="nucleotide sequence ID" value="NZ_LAQT01000008.1"/>
</dbReference>
<dbReference type="AlphaFoldDB" id="A0A0N0GNR9"/>
<proteinExistence type="predicted"/>
<evidence type="ECO:0000313" key="4">
    <source>
        <dbReference type="Proteomes" id="UP000037939"/>
    </source>
</evidence>
<name>A0A0N0GNR9_9NEIS</name>
<dbReference type="OrthoDB" id="5292295at2"/>
<feature type="region of interest" description="Disordered" evidence="1">
    <location>
        <begin position="125"/>
        <end position="146"/>
    </location>
</feature>
<reference evidence="3 4" key="1">
    <citation type="submission" date="2015-07" db="EMBL/GenBank/DDBJ databases">
        <title>Draft genome sequence of the Amantichitinum ursilacus IGB-41, a new chitin-degrading bacterium.</title>
        <authorList>
            <person name="Kirstahler P."/>
            <person name="Guenther M."/>
            <person name="Grumaz C."/>
            <person name="Rupp S."/>
            <person name="Zibek S."/>
            <person name="Sohn K."/>
        </authorList>
    </citation>
    <scope>NUCLEOTIDE SEQUENCE [LARGE SCALE GENOMIC DNA]</scope>
    <source>
        <strain evidence="3 4">IGB-41</strain>
    </source>
</reference>
<evidence type="ECO:0000256" key="1">
    <source>
        <dbReference type="SAM" id="MobiDB-lite"/>
    </source>
</evidence>
<evidence type="ECO:0000313" key="3">
    <source>
        <dbReference type="EMBL" id="KPC53015.1"/>
    </source>
</evidence>
<feature type="domain" description="HNH nuclease" evidence="2">
    <location>
        <begin position="53"/>
        <end position="122"/>
    </location>
</feature>
<feature type="compositionally biased region" description="Basic and acidic residues" evidence="1">
    <location>
        <begin position="134"/>
        <end position="146"/>
    </location>
</feature>
<gene>
    <name evidence="3" type="ORF">WG78_11010</name>
</gene>
<dbReference type="CDD" id="cd00085">
    <property type="entry name" value="HNHc"/>
    <property type="match status" value="1"/>
</dbReference>
<accession>A0A0N0GNR9</accession>
<dbReference type="Proteomes" id="UP000037939">
    <property type="component" value="Unassembled WGS sequence"/>
</dbReference>
<comment type="caution">
    <text evidence="3">The sequence shown here is derived from an EMBL/GenBank/DDBJ whole genome shotgun (WGS) entry which is preliminary data.</text>
</comment>
<protein>
    <recommendedName>
        <fullName evidence="2">HNH nuclease domain-containing protein</fullName>
    </recommendedName>
</protein>
<organism evidence="3 4">
    <name type="scientific">Amantichitinum ursilacus</name>
    <dbReference type="NCBI Taxonomy" id="857265"/>
    <lineage>
        <taxon>Bacteria</taxon>
        <taxon>Pseudomonadati</taxon>
        <taxon>Pseudomonadota</taxon>
        <taxon>Betaproteobacteria</taxon>
        <taxon>Neisseriales</taxon>
        <taxon>Chitinibacteraceae</taxon>
        <taxon>Amantichitinum</taxon>
    </lineage>
</organism>
<keyword evidence="4" id="KW-1185">Reference proteome</keyword>
<dbReference type="SMART" id="SM00507">
    <property type="entry name" value="HNHc"/>
    <property type="match status" value="1"/>
</dbReference>
<evidence type="ECO:0000259" key="2">
    <source>
        <dbReference type="SMART" id="SM00507"/>
    </source>
</evidence>